<feature type="compositionally biased region" description="Basic and acidic residues" evidence="1">
    <location>
        <begin position="30"/>
        <end position="41"/>
    </location>
</feature>
<dbReference type="AlphaFoldDB" id="A0A6S6P0F7"/>
<dbReference type="Proteomes" id="UP000515734">
    <property type="component" value="Chromosome"/>
</dbReference>
<evidence type="ECO:0000313" key="3">
    <source>
        <dbReference type="Proteomes" id="UP000515734"/>
    </source>
</evidence>
<sequence length="60" mass="7118">MAPTAKDLWRNGSLDHHRRIDRNVRLGAGQHEDPVQRDRGGYLLRRDDSHWVIDESDDRR</sequence>
<organism evidence="2 3">
    <name type="scientific">Mycolicibacterium litorale</name>
    <dbReference type="NCBI Taxonomy" id="758802"/>
    <lineage>
        <taxon>Bacteria</taxon>
        <taxon>Bacillati</taxon>
        <taxon>Actinomycetota</taxon>
        <taxon>Actinomycetes</taxon>
        <taxon>Mycobacteriales</taxon>
        <taxon>Mycobacteriaceae</taxon>
        <taxon>Mycolicibacterium</taxon>
    </lineage>
</organism>
<reference evidence="2 3" key="1">
    <citation type="submission" date="2020-07" db="EMBL/GenBank/DDBJ databases">
        <title>Complete genome sequence of Mycolicibacterium litorale like strain isolated from cardiac implantable electronic device infection.</title>
        <authorList>
            <person name="Fukano H."/>
            <person name="Miyama H."/>
            <person name="Hoshino Y."/>
        </authorList>
    </citation>
    <scope>NUCLEOTIDE SEQUENCE [LARGE SCALE GENOMIC DNA]</scope>
    <source>
        <strain evidence="2 3">NIIDNTM18</strain>
    </source>
</reference>
<protein>
    <submittedName>
        <fullName evidence="2">Uncharacterized protein</fullName>
    </submittedName>
</protein>
<dbReference type="EMBL" id="AP023287">
    <property type="protein sequence ID" value="BCI51622.1"/>
    <property type="molecule type" value="Genomic_DNA"/>
</dbReference>
<gene>
    <name evidence="2" type="ORF">NIIDNTM18_09000</name>
</gene>
<proteinExistence type="predicted"/>
<evidence type="ECO:0000313" key="2">
    <source>
        <dbReference type="EMBL" id="BCI51622.1"/>
    </source>
</evidence>
<evidence type="ECO:0000256" key="1">
    <source>
        <dbReference type="SAM" id="MobiDB-lite"/>
    </source>
</evidence>
<feature type="region of interest" description="Disordered" evidence="1">
    <location>
        <begin position="20"/>
        <end position="41"/>
    </location>
</feature>
<name>A0A6S6P0F7_9MYCO</name>
<accession>A0A6S6P0F7</accession>